<reference evidence="4 5" key="1">
    <citation type="submission" date="2018-05" db="EMBL/GenBank/DDBJ databases">
        <title>Genomic Encyclopedia of Archaeal and Bacterial Type Strains, Phase II (KMG-II): from individual species to whole genera.</title>
        <authorList>
            <person name="Goeker M."/>
        </authorList>
    </citation>
    <scope>NUCLEOTIDE SEQUENCE [LARGE SCALE GENOMIC DNA]</scope>
    <source>
        <strain evidence="4 5">DSM 19975</strain>
    </source>
</reference>
<evidence type="ECO:0000313" key="5">
    <source>
        <dbReference type="Proteomes" id="UP000245678"/>
    </source>
</evidence>
<comment type="similarity">
    <text evidence="1 3">Belongs to the enoyl-CoA hydratase/isomerase family.</text>
</comment>
<dbReference type="RefSeq" id="WP_022831455.1">
    <property type="nucleotide sequence ID" value="NZ_QGHA01000015.1"/>
</dbReference>
<dbReference type="InterPro" id="IPR001753">
    <property type="entry name" value="Enoyl-CoA_hydra/iso"/>
</dbReference>
<sequence>MEFQNLKITDKGRIRYITINREAKLNALNKATLTELHNAFSDAFADPETGGIIITGAGPKAFVAGADISEFAGLDVAGGTALSRTGHTEVFNLIANGGKPVIAAINGFALGGGLELAMACHIRIAAENAKMGLPEVTLGLVPGYGGTQRLTQLVGKGKALEMILTADMITAADALQYGLVTHVVTADELLPKAEEILNKILTRAPLALAAAIRCVNDADTYGINGYETEITEFGKCFGTKDFKEGVAAFLEKRKADFKGE</sequence>
<protein>
    <submittedName>
        <fullName evidence="4">Enoyl-CoA hydratase</fullName>
    </submittedName>
</protein>
<evidence type="ECO:0000256" key="2">
    <source>
        <dbReference type="ARBA" id="ARBA00023239"/>
    </source>
</evidence>
<dbReference type="Gene3D" id="3.90.226.10">
    <property type="entry name" value="2-enoyl-CoA Hydratase, Chain A, domain 1"/>
    <property type="match status" value="1"/>
</dbReference>
<evidence type="ECO:0000256" key="1">
    <source>
        <dbReference type="ARBA" id="ARBA00005254"/>
    </source>
</evidence>
<gene>
    <name evidence="4" type="ORF">LX99_04653</name>
</gene>
<dbReference type="PANTHER" id="PTHR11941">
    <property type="entry name" value="ENOYL-COA HYDRATASE-RELATED"/>
    <property type="match status" value="1"/>
</dbReference>
<dbReference type="Gene3D" id="1.10.12.10">
    <property type="entry name" value="Lyase 2-enoyl-coa Hydratase, Chain A, domain 2"/>
    <property type="match status" value="1"/>
</dbReference>
<dbReference type="CDD" id="cd06558">
    <property type="entry name" value="crotonase-like"/>
    <property type="match status" value="1"/>
</dbReference>
<dbReference type="PROSITE" id="PS00166">
    <property type="entry name" value="ENOYL_COA_HYDRATASE"/>
    <property type="match status" value="1"/>
</dbReference>
<evidence type="ECO:0000256" key="3">
    <source>
        <dbReference type="RuleBase" id="RU003707"/>
    </source>
</evidence>
<dbReference type="SUPFAM" id="SSF52096">
    <property type="entry name" value="ClpP/crotonase"/>
    <property type="match status" value="1"/>
</dbReference>
<comment type="caution">
    <text evidence="4">The sequence shown here is derived from an EMBL/GenBank/DDBJ whole genome shotgun (WGS) entry which is preliminary data.</text>
</comment>
<dbReference type="InterPro" id="IPR018376">
    <property type="entry name" value="Enoyl-CoA_hyd/isom_CS"/>
</dbReference>
<accession>A0A316H0A3</accession>
<name>A0A316H0A3_9SPHI</name>
<dbReference type="PANTHER" id="PTHR11941:SF54">
    <property type="entry name" value="ENOYL-COA HYDRATASE, MITOCHONDRIAL"/>
    <property type="match status" value="1"/>
</dbReference>
<dbReference type="InterPro" id="IPR014748">
    <property type="entry name" value="Enoyl-CoA_hydra_C"/>
</dbReference>
<dbReference type="EMBL" id="QGHA01000015">
    <property type="protein sequence ID" value="PWK70000.1"/>
    <property type="molecule type" value="Genomic_DNA"/>
</dbReference>
<keyword evidence="2" id="KW-0456">Lyase</keyword>
<proteinExistence type="inferred from homology"/>
<dbReference type="GO" id="GO:0016829">
    <property type="term" value="F:lyase activity"/>
    <property type="evidence" value="ECO:0007669"/>
    <property type="project" value="UniProtKB-KW"/>
</dbReference>
<dbReference type="InterPro" id="IPR029045">
    <property type="entry name" value="ClpP/crotonase-like_dom_sf"/>
</dbReference>
<evidence type="ECO:0000313" key="4">
    <source>
        <dbReference type="EMBL" id="PWK70000.1"/>
    </source>
</evidence>
<dbReference type="GO" id="GO:0006635">
    <property type="term" value="P:fatty acid beta-oxidation"/>
    <property type="evidence" value="ECO:0007669"/>
    <property type="project" value="TreeGrafter"/>
</dbReference>
<dbReference type="AlphaFoldDB" id="A0A316H0A3"/>
<dbReference type="Pfam" id="PF00378">
    <property type="entry name" value="ECH_1"/>
    <property type="match status" value="1"/>
</dbReference>
<dbReference type="Proteomes" id="UP000245678">
    <property type="component" value="Unassembled WGS sequence"/>
</dbReference>
<dbReference type="FunFam" id="3.90.226.10:FF:000009">
    <property type="entry name" value="Carnitinyl-CoA dehydratase"/>
    <property type="match status" value="1"/>
</dbReference>
<organism evidence="4 5">
    <name type="scientific">Mucilaginibacter oryzae</name>
    <dbReference type="NCBI Taxonomy" id="468058"/>
    <lineage>
        <taxon>Bacteria</taxon>
        <taxon>Pseudomonadati</taxon>
        <taxon>Bacteroidota</taxon>
        <taxon>Sphingobacteriia</taxon>
        <taxon>Sphingobacteriales</taxon>
        <taxon>Sphingobacteriaceae</taxon>
        <taxon>Mucilaginibacter</taxon>
    </lineage>
</organism>
<keyword evidence="5" id="KW-1185">Reference proteome</keyword>